<dbReference type="RefSeq" id="WP_249699803.1">
    <property type="nucleotide sequence ID" value="NZ_JAMFLX010000014.1"/>
</dbReference>
<keyword evidence="3" id="KW-1185">Reference proteome</keyword>
<comment type="caution">
    <text evidence="2">The sequence shown here is derived from an EMBL/GenBank/DDBJ whole genome shotgun (WGS) entry which is preliminary data.</text>
</comment>
<sequence length="488" mass="52094">MKINQGQNPVPLEQPRSTENAHQAKAAKGAKAGHLSGNNLNVGRHHGGHPVRGGQTQGIPKPVLNPPNQDPTVASYQAALGGLDQVVAQSQSETLAGDLSDLADALEEAAEEGGGDDGGVVIGTKNGKSRLRRINVLASDVRLKNTDQEQAKDLSQQLRQLGRDAAKNPEAGERMQESMSQLRNMLKGGDMDGSKMRDVLKNMHAARGDSTGDAGKSGLMQQLQSAGKPQHNMAPGVEVGDVTVMENAKGFSGKAGNHSYSTDFSKKTMSMNIDGNEMKLKFKSDGSMTATVNGSQFPVGKDETSTYSQFFMLMALFHEMGVEQRKQSRQGRNMANKAVVEKIKAQAQEQKSAAAAKLVAGTVSGSIKVASASMTMAGSMKGLKADQAAAQAGSASRPGDMISRQYQAMGQMFEGLGEAASSTLQYKAALHEAAGTELRAEEEQARFVKQTEQDQMQVAQELSSKARDTFAQTWNQFLQTQQNITRNI</sequence>
<organism evidence="2 3">
    <name type="scientific">Parendozoicomonas callyspongiae</name>
    <dbReference type="NCBI Taxonomy" id="2942213"/>
    <lineage>
        <taxon>Bacteria</taxon>
        <taxon>Pseudomonadati</taxon>
        <taxon>Pseudomonadota</taxon>
        <taxon>Gammaproteobacteria</taxon>
        <taxon>Oceanospirillales</taxon>
        <taxon>Endozoicomonadaceae</taxon>
        <taxon>Parendozoicomonas</taxon>
    </lineage>
</organism>
<evidence type="ECO:0000313" key="2">
    <source>
        <dbReference type="EMBL" id="MCL6270563.1"/>
    </source>
</evidence>
<reference evidence="2 3" key="1">
    <citation type="submission" date="2022-05" db="EMBL/GenBank/DDBJ databases">
        <authorList>
            <person name="Park J.-S."/>
        </authorList>
    </citation>
    <scope>NUCLEOTIDE SEQUENCE [LARGE SCALE GENOMIC DNA]</scope>
    <source>
        <strain evidence="2 3">2012CJ34-2</strain>
    </source>
</reference>
<feature type="region of interest" description="Disordered" evidence="1">
    <location>
        <begin position="1"/>
        <end position="71"/>
    </location>
</feature>
<feature type="compositionally biased region" description="Low complexity" evidence="1">
    <location>
        <begin position="24"/>
        <end position="33"/>
    </location>
</feature>
<dbReference type="EMBL" id="JAMFLX010000014">
    <property type="protein sequence ID" value="MCL6270563.1"/>
    <property type="molecule type" value="Genomic_DNA"/>
</dbReference>
<evidence type="ECO:0000313" key="3">
    <source>
        <dbReference type="Proteomes" id="UP001203338"/>
    </source>
</evidence>
<proteinExistence type="predicted"/>
<gene>
    <name evidence="2" type="primary">sctB</name>
    <name evidence="2" type="ORF">M3P05_11575</name>
</gene>
<accession>A0ABT0PGT7</accession>
<protein>
    <submittedName>
        <fullName evidence="2">Type III secretion system translocon subunit SctB</fullName>
    </submittedName>
</protein>
<name>A0ABT0PGT7_9GAMM</name>
<dbReference type="Proteomes" id="UP001203338">
    <property type="component" value="Unassembled WGS sequence"/>
</dbReference>
<evidence type="ECO:0000256" key="1">
    <source>
        <dbReference type="SAM" id="MobiDB-lite"/>
    </source>
</evidence>
<dbReference type="NCBIfam" id="NF038055">
    <property type="entry name" value="T3SS_SctB_pilot"/>
    <property type="match status" value="1"/>
</dbReference>